<dbReference type="PANTHER" id="PTHR22925">
    <property type="entry name" value="GLYCOSYL HYDROLASE 43 FAMILY MEMBER"/>
    <property type="match status" value="1"/>
</dbReference>
<dbReference type="Gene3D" id="2.115.10.20">
    <property type="entry name" value="Glycosyl hydrolase domain, family 43"/>
    <property type="match status" value="1"/>
</dbReference>
<dbReference type="InterPro" id="IPR006710">
    <property type="entry name" value="Glyco_hydro_43"/>
</dbReference>
<dbReference type="PATRIC" id="fig|555500.3.peg.1906"/>
<dbReference type="GO" id="GO:0004553">
    <property type="term" value="F:hydrolase activity, hydrolyzing O-glycosyl compounds"/>
    <property type="evidence" value="ECO:0007669"/>
    <property type="project" value="InterPro"/>
</dbReference>
<organism evidence="5 6">
    <name type="scientific">Galbibacter marinus</name>
    <dbReference type="NCBI Taxonomy" id="555500"/>
    <lineage>
        <taxon>Bacteria</taxon>
        <taxon>Pseudomonadati</taxon>
        <taxon>Bacteroidota</taxon>
        <taxon>Flavobacteriia</taxon>
        <taxon>Flavobacteriales</taxon>
        <taxon>Flavobacteriaceae</taxon>
        <taxon>Galbibacter</taxon>
    </lineage>
</organism>
<protein>
    <submittedName>
        <fullName evidence="5">Glycoside hydrolase</fullName>
    </submittedName>
</protein>
<keyword evidence="6" id="KW-1185">Reference proteome</keyword>
<evidence type="ECO:0000256" key="2">
    <source>
        <dbReference type="ARBA" id="ARBA00022801"/>
    </source>
</evidence>
<evidence type="ECO:0000313" key="6">
    <source>
        <dbReference type="Proteomes" id="UP000007364"/>
    </source>
</evidence>
<dbReference type="AlphaFoldDB" id="K2P1V8"/>
<gene>
    <name evidence="5" type="ORF">I215_09231</name>
</gene>
<proteinExistence type="inferred from homology"/>
<comment type="caution">
    <text evidence="5">The sequence shown here is derived from an EMBL/GenBank/DDBJ whole genome shotgun (WGS) entry which is preliminary data.</text>
</comment>
<evidence type="ECO:0000256" key="1">
    <source>
        <dbReference type="ARBA" id="ARBA00009865"/>
    </source>
</evidence>
<evidence type="ECO:0000313" key="5">
    <source>
        <dbReference type="EMBL" id="EKF55033.1"/>
    </source>
</evidence>
<dbReference type="SUPFAM" id="SSF75005">
    <property type="entry name" value="Arabinanase/levansucrase/invertase"/>
    <property type="match status" value="1"/>
</dbReference>
<comment type="similarity">
    <text evidence="1 4">Belongs to the glycosyl hydrolase 43 family.</text>
</comment>
<dbReference type="Proteomes" id="UP000007364">
    <property type="component" value="Unassembled WGS sequence"/>
</dbReference>
<dbReference type="Pfam" id="PF04616">
    <property type="entry name" value="Glyco_hydro_43"/>
    <property type="match status" value="1"/>
</dbReference>
<dbReference type="RefSeq" id="WP_008991694.1">
    <property type="nucleotide sequence ID" value="NZ_AMSG01000011.1"/>
</dbReference>
<evidence type="ECO:0000256" key="3">
    <source>
        <dbReference type="ARBA" id="ARBA00023295"/>
    </source>
</evidence>
<keyword evidence="2 4" id="KW-0378">Hydrolase</keyword>
<dbReference type="eggNOG" id="COG3507">
    <property type="taxonomic scope" value="Bacteria"/>
</dbReference>
<dbReference type="STRING" id="555500.I215_09231"/>
<dbReference type="PANTHER" id="PTHR22925:SF3">
    <property type="entry name" value="GLYCOSYL HYDROLASE FAMILY PROTEIN 43"/>
    <property type="match status" value="1"/>
</dbReference>
<dbReference type="GO" id="GO:0005975">
    <property type="term" value="P:carbohydrate metabolic process"/>
    <property type="evidence" value="ECO:0007669"/>
    <property type="project" value="InterPro"/>
</dbReference>
<name>K2P1V8_9FLAO</name>
<sequence>MKQCLITLALVLTFSWGVQGQKKAFEPGELWLDTDGTHINAHGGGLLYDQGYYYWYGEHKDHNSLAQVGVNVYRSKDLYTWEKKGVALAVSEDPDSEITSGCVMERPKVIYNEKTDKYVMWFHLELKGMGYAAAKTGVAISDTPVGPFEYIRSYNPNKGKWPMNFNDDWKKDYVENPSLEWWSDPWYKEVKEGLFVKRDFNKGQMARDMTLFVDDDNKAYHIYSSEENLTLHIAELADDYLSFTGKYITLAPAGHNEAPTMFKRNGSYYMITSGCTGWDPNAARSFKSESIWGPWEPLGNPCIGEGADLTFNSQSTYVLKVEGVEDRYIFMADRWNPKNHIDGRYVWLPIQWDGDRPILEWKGRWNLED</sequence>
<dbReference type="CDD" id="cd18825">
    <property type="entry name" value="GH43_CtGH43-like"/>
    <property type="match status" value="1"/>
</dbReference>
<dbReference type="InterPro" id="IPR023296">
    <property type="entry name" value="Glyco_hydro_beta-prop_sf"/>
</dbReference>
<evidence type="ECO:0000256" key="4">
    <source>
        <dbReference type="RuleBase" id="RU361187"/>
    </source>
</evidence>
<accession>K2P1V8</accession>
<reference evidence="5 6" key="1">
    <citation type="journal article" date="2012" name="J. Bacteriol.">
        <title>Genome Sequence of Galbibacter marinum Type Strain ck-I2-15.</title>
        <authorList>
            <person name="Lai Q."/>
            <person name="Li C."/>
            <person name="Shao Z."/>
        </authorList>
    </citation>
    <scope>NUCLEOTIDE SEQUENCE [LARGE SCALE GENOMIC DNA]</scope>
    <source>
        <strain evidence="6">ck-I2-15</strain>
    </source>
</reference>
<dbReference type="OrthoDB" id="273314at2"/>
<keyword evidence="3 4" id="KW-0326">Glycosidase</keyword>
<dbReference type="EMBL" id="AMSG01000011">
    <property type="protein sequence ID" value="EKF55033.1"/>
    <property type="molecule type" value="Genomic_DNA"/>
</dbReference>